<sequence length="274" mass="32859">DKIFDDDAVCVCLLLALEVIFIGKKLVDEVPDTLMHLVENLVVWNDFRWGSLIWWNRDPEIIPIGLAWSRKQLFKRSGYSILFGKVNLDVTPMISVQQTVWYMAFRKFYMSYIPRTPPTTYTDLFYDYLKKLSSLRKRGKIDTRDLLIIRRCDTTSVEEIRLKDSVIAKLKSWVFKLEIIIKILGRERKGVSLEYLIQEQSRLKQEEEERCRLEEHKMMEALFLKTLQEEVQRRDEKEKMLKYEEDKKKRRHELINSDNWKLSVSKISNEKRTQ</sequence>
<reference evidence="1" key="1">
    <citation type="journal article" date="2019" name="Sci. Rep.">
        <title>Draft genome of Tanacetum cinerariifolium, the natural source of mosquito coil.</title>
        <authorList>
            <person name="Yamashiro T."/>
            <person name="Shiraishi A."/>
            <person name="Satake H."/>
            <person name="Nakayama K."/>
        </authorList>
    </citation>
    <scope>NUCLEOTIDE SEQUENCE</scope>
</reference>
<dbReference type="EMBL" id="BKCJ010419789">
    <property type="protein sequence ID" value="GFA41419.1"/>
    <property type="molecule type" value="Genomic_DNA"/>
</dbReference>
<comment type="caution">
    <text evidence="1">The sequence shown here is derived from an EMBL/GenBank/DDBJ whole genome shotgun (WGS) entry which is preliminary data.</text>
</comment>
<dbReference type="AlphaFoldDB" id="A0A699JJC2"/>
<name>A0A699JJC2_TANCI</name>
<accession>A0A699JJC2</accession>
<gene>
    <name evidence="1" type="ORF">Tci_613391</name>
</gene>
<proteinExistence type="predicted"/>
<protein>
    <recommendedName>
        <fullName evidence="2">Phospholipase-like protein</fullName>
    </recommendedName>
</protein>
<feature type="non-terminal residue" evidence="1">
    <location>
        <position position="1"/>
    </location>
</feature>
<evidence type="ECO:0000313" key="1">
    <source>
        <dbReference type="EMBL" id="GFA41419.1"/>
    </source>
</evidence>
<evidence type="ECO:0008006" key="2">
    <source>
        <dbReference type="Google" id="ProtNLM"/>
    </source>
</evidence>
<organism evidence="1">
    <name type="scientific">Tanacetum cinerariifolium</name>
    <name type="common">Dalmatian daisy</name>
    <name type="synonym">Chrysanthemum cinerariifolium</name>
    <dbReference type="NCBI Taxonomy" id="118510"/>
    <lineage>
        <taxon>Eukaryota</taxon>
        <taxon>Viridiplantae</taxon>
        <taxon>Streptophyta</taxon>
        <taxon>Embryophyta</taxon>
        <taxon>Tracheophyta</taxon>
        <taxon>Spermatophyta</taxon>
        <taxon>Magnoliopsida</taxon>
        <taxon>eudicotyledons</taxon>
        <taxon>Gunneridae</taxon>
        <taxon>Pentapetalae</taxon>
        <taxon>asterids</taxon>
        <taxon>campanulids</taxon>
        <taxon>Asterales</taxon>
        <taxon>Asteraceae</taxon>
        <taxon>Asteroideae</taxon>
        <taxon>Anthemideae</taxon>
        <taxon>Anthemidinae</taxon>
        <taxon>Tanacetum</taxon>
    </lineage>
</organism>